<dbReference type="CDD" id="cd03801">
    <property type="entry name" value="GT4_PimA-like"/>
    <property type="match status" value="1"/>
</dbReference>
<sequence>MKILSLGLDNSLLDKTSALAVRVVEYGELVERYTVIVPSRKNEQVELSEKVKIYGSGGGDKLTQFFKIYNLAKRLLRDRSYDVITAQDQYYLALIGLRLAKKFKVGLEIQVHGFERFSGLRKLIAQYILPRADAVRCVSQRLQKQLVGRFGVEEERLTVVPIFTNLKNSILETKERINDGKFIFLTVGRLVAVKNIGLQIAAMAEVAKKYPATELWIIGDGSELNNLKQQILNLRLERSIVMLGRKDNLDEYYSKADAFLLTSSSEGWGLAVIEAASFRLPIIMTDVGCAGEIIQDGQSGLVIPVGGKQKLVEAMLKIIEDQDLRKRLGEHAKMAVSRLPSKTEILDLYKASWQKALAEKLNK</sequence>
<evidence type="ECO:0000313" key="4">
    <source>
        <dbReference type="Proteomes" id="UP000176877"/>
    </source>
</evidence>
<feature type="domain" description="Glycosyl transferase family 1" evidence="1">
    <location>
        <begin position="173"/>
        <end position="333"/>
    </location>
</feature>
<name>A0A1F5S8U7_9BACT</name>
<comment type="caution">
    <text evidence="3">The sequence shown here is derived from an EMBL/GenBank/DDBJ whole genome shotgun (WGS) entry which is preliminary data.</text>
</comment>
<reference evidence="3 4" key="1">
    <citation type="journal article" date="2016" name="Nat. Commun.">
        <title>Thousands of microbial genomes shed light on interconnected biogeochemical processes in an aquifer system.</title>
        <authorList>
            <person name="Anantharaman K."/>
            <person name="Brown C.T."/>
            <person name="Hug L.A."/>
            <person name="Sharon I."/>
            <person name="Castelle C.J."/>
            <person name="Probst A.J."/>
            <person name="Thomas B.C."/>
            <person name="Singh A."/>
            <person name="Wilkins M.J."/>
            <person name="Karaoz U."/>
            <person name="Brodie E.L."/>
            <person name="Williams K.H."/>
            <person name="Hubbard S.S."/>
            <person name="Banfield J.F."/>
        </authorList>
    </citation>
    <scope>NUCLEOTIDE SEQUENCE [LARGE SCALE GENOMIC DNA]</scope>
</reference>
<dbReference type="AlphaFoldDB" id="A0A1F5S8U7"/>
<dbReference type="Pfam" id="PF13439">
    <property type="entry name" value="Glyco_transf_4"/>
    <property type="match status" value="1"/>
</dbReference>
<evidence type="ECO:0000259" key="2">
    <source>
        <dbReference type="Pfam" id="PF13439"/>
    </source>
</evidence>
<dbReference type="Pfam" id="PF00534">
    <property type="entry name" value="Glycos_transf_1"/>
    <property type="match status" value="1"/>
</dbReference>
<evidence type="ECO:0008006" key="5">
    <source>
        <dbReference type="Google" id="ProtNLM"/>
    </source>
</evidence>
<gene>
    <name evidence="3" type="ORF">A3D45_02990</name>
</gene>
<dbReference type="Gene3D" id="3.40.50.2000">
    <property type="entry name" value="Glycogen Phosphorylase B"/>
    <property type="match status" value="2"/>
</dbReference>
<proteinExistence type="predicted"/>
<dbReference type="GO" id="GO:0016757">
    <property type="term" value="F:glycosyltransferase activity"/>
    <property type="evidence" value="ECO:0007669"/>
    <property type="project" value="InterPro"/>
</dbReference>
<dbReference type="Proteomes" id="UP000176877">
    <property type="component" value="Unassembled WGS sequence"/>
</dbReference>
<dbReference type="InterPro" id="IPR028098">
    <property type="entry name" value="Glyco_trans_4-like_N"/>
</dbReference>
<evidence type="ECO:0000259" key="1">
    <source>
        <dbReference type="Pfam" id="PF00534"/>
    </source>
</evidence>
<dbReference type="SUPFAM" id="SSF53756">
    <property type="entry name" value="UDP-Glycosyltransferase/glycogen phosphorylase"/>
    <property type="match status" value="1"/>
</dbReference>
<evidence type="ECO:0000313" key="3">
    <source>
        <dbReference type="EMBL" id="OGF23148.1"/>
    </source>
</evidence>
<dbReference type="PANTHER" id="PTHR12526">
    <property type="entry name" value="GLYCOSYLTRANSFERASE"/>
    <property type="match status" value="1"/>
</dbReference>
<feature type="domain" description="Glycosyltransferase subfamily 4-like N-terminal" evidence="2">
    <location>
        <begin position="34"/>
        <end position="163"/>
    </location>
</feature>
<organism evidence="3 4">
    <name type="scientific">Candidatus Falkowbacteria bacterium RIFCSPHIGHO2_02_FULL_42_9</name>
    <dbReference type="NCBI Taxonomy" id="1797986"/>
    <lineage>
        <taxon>Bacteria</taxon>
        <taxon>Candidatus Falkowiibacteriota</taxon>
    </lineage>
</organism>
<dbReference type="PANTHER" id="PTHR12526:SF630">
    <property type="entry name" value="GLYCOSYLTRANSFERASE"/>
    <property type="match status" value="1"/>
</dbReference>
<dbReference type="EMBL" id="MFFT01000024">
    <property type="protein sequence ID" value="OGF23148.1"/>
    <property type="molecule type" value="Genomic_DNA"/>
</dbReference>
<accession>A0A1F5S8U7</accession>
<protein>
    <recommendedName>
        <fullName evidence="5">Glycosyl transferase family 1 domain-containing protein</fullName>
    </recommendedName>
</protein>
<dbReference type="InterPro" id="IPR001296">
    <property type="entry name" value="Glyco_trans_1"/>
</dbReference>